<feature type="compositionally biased region" description="Gly residues" evidence="1">
    <location>
        <begin position="113"/>
        <end position="122"/>
    </location>
</feature>
<name>A0AAD7REF0_9TELE</name>
<protein>
    <submittedName>
        <fullName evidence="2">Uncharacterized protein</fullName>
    </submittedName>
</protein>
<feature type="region of interest" description="Disordered" evidence="1">
    <location>
        <begin position="100"/>
        <end position="122"/>
    </location>
</feature>
<evidence type="ECO:0000313" key="3">
    <source>
        <dbReference type="Proteomes" id="UP001221898"/>
    </source>
</evidence>
<evidence type="ECO:0000256" key="1">
    <source>
        <dbReference type="SAM" id="MobiDB-lite"/>
    </source>
</evidence>
<reference evidence="2" key="1">
    <citation type="journal article" date="2023" name="Science">
        <title>Genome structures resolve the early diversification of teleost fishes.</title>
        <authorList>
            <person name="Parey E."/>
            <person name="Louis A."/>
            <person name="Montfort J."/>
            <person name="Bouchez O."/>
            <person name="Roques C."/>
            <person name="Iampietro C."/>
            <person name="Lluch J."/>
            <person name="Castinel A."/>
            <person name="Donnadieu C."/>
            <person name="Desvignes T."/>
            <person name="Floi Bucao C."/>
            <person name="Jouanno E."/>
            <person name="Wen M."/>
            <person name="Mejri S."/>
            <person name="Dirks R."/>
            <person name="Jansen H."/>
            <person name="Henkel C."/>
            <person name="Chen W.J."/>
            <person name="Zahm M."/>
            <person name="Cabau C."/>
            <person name="Klopp C."/>
            <person name="Thompson A.W."/>
            <person name="Robinson-Rechavi M."/>
            <person name="Braasch I."/>
            <person name="Lecointre G."/>
            <person name="Bobe J."/>
            <person name="Postlethwait J.H."/>
            <person name="Berthelot C."/>
            <person name="Roest Crollius H."/>
            <person name="Guiguen Y."/>
        </authorList>
    </citation>
    <scope>NUCLEOTIDE SEQUENCE</scope>
    <source>
        <strain evidence="2">NC1722</strain>
    </source>
</reference>
<keyword evidence="3" id="KW-1185">Reference proteome</keyword>
<dbReference type="EMBL" id="JAINUG010000317">
    <property type="protein sequence ID" value="KAJ8378553.1"/>
    <property type="molecule type" value="Genomic_DNA"/>
</dbReference>
<proteinExistence type="predicted"/>
<gene>
    <name evidence="2" type="ORF">AAFF_G00238580</name>
</gene>
<evidence type="ECO:0000313" key="2">
    <source>
        <dbReference type="EMBL" id="KAJ8378553.1"/>
    </source>
</evidence>
<organism evidence="2 3">
    <name type="scientific">Aldrovandia affinis</name>
    <dbReference type="NCBI Taxonomy" id="143900"/>
    <lineage>
        <taxon>Eukaryota</taxon>
        <taxon>Metazoa</taxon>
        <taxon>Chordata</taxon>
        <taxon>Craniata</taxon>
        <taxon>Vertebrata</taxon>
        <taxon>Euteleostomi</taxon>
        <taxon>Actinopterygii</taxon>
        <taxon>Neopterygii</taxon>
        <taxon>Teleostei</taxon>
        <taxon>Notacanthiformes</taxon>
        <taxon>Halosauridae</taxon>
        <taxon>Aldrovandia</taxon>
    </lineage>
</organism>
<accession>A0AAD7REF0</accession>
<comment type="caution">
    <text evidence="2">The sequence shown here is derived from an EMBL/GenBank/DDBJ whole genome shotgun (WGS) entry which is preliminary data.</text>
</comment>
<sequence length="122" mass="13801">MTAAKRETERELAVQDVWERWERACQNSHNKSATILHRAPAQYYPISPKPCSFKYFTSAPMRPSGLRLHRLWLLHDNEAAVESREACRCIVVAQGEKNRKIETPPFDPPLPADGGGKPCTVS</sequence>
<dbReference type="Proteomes" id="UP001221898">
    <property type="component" value="Unassembled WGS sequence"/>
</dbReference>
<dbReference type="AlphaFoldDB" id="A0AAD7REF0"/>